<feature type="domain" description="VOC" evidence="1">
    <location>
        <begin position="144"/>
        <end position="259"/>
    </location>
</feature>
<dbReference type="SUPFAM" id="SSF54593">
    <property type="entry name" value="Glyoxalase/Bleomycin resistance protein/Dihydroxybiphenyl dioxygenase"/>
    <property type="match status" value="2"/>
</dbReference>
<organism evidence="2 3">
    <name type="scientific">Novosphingobium marinum</name>
    <dbReference type="NCBI Taxonomy" id="1514948"/>
    <lineage>
        <taxon>Bacteria</taxon>
        <taxon>Pseudomonadati</taxon>
        <taxon>Pseudomonadota</taxon>
        <taxon>Alphaproteobacteria</taxon>
        <taxon>Sphingomonadales</taxon>
        <taxon>Sphingomonadaceae</taxon>
        <taxon>Novosphingobium</taxon>
    </lineage>
</organism>
<protein>
    <recommendedName>
        <fullName evidence="1">VOC domain-containing protein</fullName>
    </recommendedName>
</protein>
<sequence length="262" mass="27635">MATAAGMPVWYELLAADLPKARKFYASVVDWTFVQSDMPEAPDYWFLSRPGGGATGGAMQLTDEMVAGGGRPIWLMYLAVEDVDAKVAAIEAAGGSVLMPAFDLNGVGRMALVKDPQGIPFYVMRGFSDQGGTVFSSDTADTGMVGWHELQSSSRDDALDFYGAMFGYAVNDRMEMGPEHGPYCFLDLGGTRLGGAMQASGEGMAGWLFYFRVPDIEAAKSAVEAGGGTVVMGPQDVPGDEVVVVARDPDGAAFGLVAPRKG</sequence>
<keyword evidence="3" id="KW-1185">Reference proteome</keyword>
<proteinExistence type="predicted"/>
<accession>A0A7Y9XW18</accession>
<dbReference type="CDD" id="cd07247">
    <property type="entry name" value="SgaA_N_like"/>
    <property type="match status" value="2"/>
</dbReference>
<dbReference type="Pfam" id="PF00903">
    <property type="entry name" value="Glyoxalase"/>
    <property type="match status" value="2"/>
</dbReference>
<dbReference type="RefSeq" id="WP_179406358.1">
    <property type="nucleotide sequence ID" value="NZ_BMGF01000001.1"/>
</dbReference>
<reference evidence="2 3" key="1">
    <citation type="submission" date="2020-07" db="EMBL/GenBank/DDBJ databases">
        <title>Genomic Encyclopedia of Type Strains, Phase IV (KMG-IV): sequencing the most valuable type-strain genomes for metagenomic binning, comparative biology and taxonomic classification.</title>
        <authorList>
            <person name="Goeker M."/>
        </authorList>
    </citation>
    <scope>NUCLEOTIDE SEQUENCE [LARGE SCALE GENOMIC DNA]</scope>
    <source>
        <strain evidence="2 3">DSM 29043</strain>
    </source>
</reference>
<feature type="domain" description="VOC" evidence="1">
    <location>
        <begin position="7"/>
        <end position="126"/>
    </location>
</feature>
<dbReference type="Gene3D" id="3.10.180.10">
    <property type="entry name" value="2,3-Dihydroxybiphenyl 1,2-Dioxygenase, domain 1"/>
    <property type="match status" value="2"/>
</dbReference>
<dbReference type="EMBL" id="JACBZF010000001">
    <property type="protein sequence ID" value="NYH94440.1"/>
    <property type="molecule type" value="Genomic_DNA"/>
</dbReference>
<dbReference type="PANTHER" id="PTHR33993">
    <property type="entry name" value="GLYOXALASE-RELATED"/>
    <property type="match status" value="1"/>
</dbReference>
<dbReference type="InterPro" id="IPR037523">
    <property type="entry name" value="VOC_core"/>
</dbReference>
<gene>
    <name evidence="2" type="ORF">FHS75_000745</name>
</gene>
<dbReference type="PANTHER" id="PTHR33993:SF14">
    <property type="entry name" value="GB|AAF24581.1"/>
    <property type="match status" value="1"/>
</dbReference>
<evidence type="ECO:0000313" key="3">
    <source>
        <dbReference type="Proteomes" id="UP000522081"/>
    </source>
</evidence>
<dbReference type="InterPro" id="IPR004360">
    <property type="entry name" value="Glyas_Fos-R_dOase_dom"/>
</dbReference>
<dbReference type="InterPro" id="IPR052164">
    <property type="entry name" value="Anthracycline_SecMetBiosynth"/>
</dbReference>
<comment type="caution">
    <text evidence="2">The sequence shown here is derived from an EMBL/GenBank/DDBJ whole genome shotgun (WGS) entry which is preliminary data.</text>
</comment>
<dbReference type="AlphaFoldDB" id="A0A7Y9XW18"/>
<dbReference type="Proteomes" id="UP000522081">
    <property type="component" value="Unassembled WGS sequence"/>
</dbReference>
<dbReference type="InterPro" id="IPR029068">
    <property type="entry name" value="Glyas_Bleomycin-R_OHBP_Dase"/>
</dbReference>
<dbReference type="PROSITE" id="PS51819">
    <property type="entry name" value="VOC"/>
    <property type="match status" value="2"/>
</dbReference>
<evidence type="ECO:0000313" key="2">
    <source>
        <dbReference type="EMBL" id="NYH94440.1"/>
    </source>
</evidence>
<name>A0A7Y9XW18_9SPHN</name>
<evidence type="ECO:0000259" key="1">
    <source>
        <dbReference type="PROSITE" id="PS51819"/>
    </source>
</evidence>